<keyword evidence="4" id="KW-1185">Reference proteome</keyword>
<sequence length="335" mass="35734">MREKFDQVKGGFIGIAYGDAFGMPAEMWSRELIQKKLGYIKTFLPGHPDNRISAGFAKGEVTDDTINSILVTEMLSENGGRVDAQVFIKKLRYWMKHSDKSSAVVGPSTAKALELIEAGTPMEEAGSTGTTNGAAMKIVPIGLLAGYNCKEEVDSCHLLHQVIELCRPTHFTSCAISAACAIAAGAAAAVHGEKDLSKIYEYMTEMAEKGSAYGNSIGSPSVACRMKMARHFTEQEPQKALKDIYDYVGTGISSAESIPAAAALFYLSEGDPAVCAEYAANIGGDTDTIAAMACGICGAYKGAESFKTEDIELLERTNAISFTELTEKLLGNTPC</sequence>
<dbReference type="Pfam" id="PF03747">
    <property type="entry name" value="ADP_ribosyl_GH"/>
    <property type="match status" value="1"/>
</dbReference>
<accession>A0ABQ0BWZ2</accession>
<dbReference type="Gene3D" id="1.10.4080.10">
    <property type="entry name" value="ADP-ribosylation/Crystallin J1"/>
    <property type="match status" value="1"/>
</dbReference>
<dbReference type="RefSeq" id="WP_103732868.1">
    <property type="nucleotide sequence ID" value="NZ_AP031413.1"/>
</dbReference>
<dbReference type="InterPro" id="IPR005502">
    <property type="entry name" value="Ribosyl_crysJ1"/>
</dbReference>
<gene>
    <name evidence="3" type="ORF">K340107D12_38650</name>
</gene>
<keyword evidence="2" id="KW-0378">Hydrolase</keyword>
<dbReference type="InterPro" id="IPR036705">
    <property type="entry name" value="Ribosyl_crysJ1_sf"/>
</dbReference>
<comment type="similarity">
    <text evidence="1">Belongs to the ADP-ribosylglycohydrolase family.</text>
</comment>
<dbReference type="PANTHER" id="PTHR16222:SF24">
    <property type="entry name" value="ADP-RIBOSYLHYDROLASE ARH3"/>
    <property type="match status" value="1"/>
</dbReference>
<organism evidence="3 4">
    <name type="scientific">Blautia parvula</name>
    <dbReference type="NCBI Taxonomy" id="2877527"/>
    <lineage>
        <taxon>Bacteria</taxon>
        <taxon>Bacillati</taxon>
        <taxon>Bacillota</taxon>
        <taxon>Clostridia</taxon>
        <taxon>Lachnospirales</taxon>
        <taxon>Lachnospiraceae</taxon>
        <taxon>Blautia</taxon>
    </lineage>
</organism>
<name>A0ABQ0BWZ2_9FIRM</name>
<dbReference type="EMBL" id="BAABZQ010000001">
    <property type="protein sequence ID" value="GAA6501049.1"/>
    <property type="molecule type" value="Genomic_DNA"/>
</dbReference>
<dbReference type="PANTHER" id="PTHR16222">
    <property type="entry name" value="ADP-RIBOSYLGLYCOHYDROLASE"/>
    <property type="match status" value="1"/>
</dbReference>
<evidence type="ECO:0000313" key="3">
    <source>
        <dbReference type="EMBL" id="GAA6501049.1"/>
    </source>
</evidence>
<evidence type="ECO:0000256" key="1">
    <source>
        <dbReference type="ARBA" id="ARBA00010702"/>
    </source>
</evidence>
<dbReference type="SUPFAM" id="SSF101478">
    <property type="entry name" value="ADP-ribosylglycohydrolase"/>
    <property type="match status" value="1"/>
</dbReference>
<proteinExistence type="inferred from homology"/>
<evidence type="ECO:0000256" key="2">
    <source>
        <dbReference type="ARBA" id="ARBA00022801"/>
    </source>
</evidence>
<evidence type="ECO:0000313" key="4">
    <source>
        <dbReference type="Proteomes" id="UP001600941"/>
    </source>
</evidence>
<protein>
    <submittedName>
        <fullName evidence="3">ADP-ribosylglycohydrolase family protein</fullName>
    </submittedName>
</protein>
<comment type="caution">
    <text evidence="3">The sequence shown here is derived from an EMBL/GenBank/DDBJ whole genome shotgun (WGS) entry which is preliminary data.</text>
</comment>
<dbReference type="InterPro" id="IPR050792">
    <property type="entry name" value="ADP-ribosylglycohydrolase"/>
</dbReference>
<dbReference type="Proteomes" id="UP001600941">
    <property type="component" value="Unassembled WGS sequence"/>
</dbReference>
<reference evidence="3 4" key="1">
    <citation type="submission" date="2024-04" db="EMBL/GenBank/DDBJ databases">
        <title>Defined microbial consortia suppress multidrug-resistant proinflammatory Enterobacteriaceae via ecological control.</title>
        <authorList>
            <person name="Furuichi M."/>
            <person name="Kawaguchi T."/>
            <person name="Pust M."/>
            <person name="Yasuma K."/>
            <person name="Plichta D."/>
            <person name="Hasegawa N."/>
            <person name="Ohya T."/>
            <person name="Bhattarai S."/>
            <person name="Sasajima S."/>
            <person name="Aoto Y."/>
            <person name="Tuganbaev T."/>
            <person name="Yaginuma M."/>
            <person name="Ueda M."/>
            <person name="Okahashi N."/>
            <person name="Amafuji K."/>
            <person name="Kiridooshi Y."/>
            <person name="Sugita K."/>
            <person name="Strazar M."/>
            <person name="Skelly A."/>
            <person name="Suda W."/>
            <person name="Hattori M."/>
            <person name="Nakamoto N."/>
            <person name="Caballero S."/>
            <person name="Norman J."/>
            <person name="Olle B."/>
            <person name="Tanoue T."/>
            <person name="Arita M."/>
            <person name="Bucci V."/>
            <person name="Atarashi K."/>
            <person name="Xavier R."/>
            <person name="Honda K."/>
        </authorList>
    </citation>
    <scope>NUCLEOTIDE SEQUENCE [LARGE SCALE GENOMIC DNA]</scope>
    <source>
        <strain evidence="4">k34-0107-D12</strain>
    </source>
</reference>